<dbReference type="InterPro" id="IPR037653">
    <property type="entry name" value="Cbp6"/>
</dbReference>
<sequence length="120" mass="14197">MSRPASQVYKHYQRALSLWPKDELRPHVQFPDFVMRGIQKRLDPTTKAPLDPKRELAQLNALCSLAEDRYVKKFPTGHKILNPKSQPTYFKDLLREMEEAPSRTWLQNVSKKLTGMFRWE</sequence>
<dbReference type="AlphaFoldDB" id="A0A3N2PTE3"/>
<dbReference type="Pfam" id="PF20180">
    <property type="entry name" value="UQCC2_CBP6"/>
    <property type="match status" value="1"/>
</dbReference>
<dbReference type="OrthoDB" id="2107880at2759"/>
<proteinExistence type="predicted"/>
<dbReference type="STRING" id="1314773.A0A3N2PTE3"/>
<keyword evidence="2" id="KW-1185">Reference proteome</keyword>
<dbReference type="PANTHER" id="PTHR28250:SF1">
    <property type="entry name" value="CYTOCHROME B PRE-MRNA-PROCESSING PROTEIN 6"/>
    <property type="match status" value="1"/>
</dbReference>
<dbReference type="Proteomes" id="UP000272025">
    <property type="component" value="Unassembled WGS sequence"/>
</dbReference>
<protein>
    <submittedName>
        <fullName evidence="1">Uncharacterized protein</fullName>
    </submittedName>
</protein>
<evidence type="ECO:0000313" key="1">
    <source>
        <dbReference type="EMBL" id="ROT37777.1"/>
    </source>
</evidence>
<evidence type="ECO:0000313" key="2">
    <source>
        <dbReference type="Proteomes" id="UP000272025"/>
    </source>
</evidence>
<dbReference type="GO" id="GO:0043022">
    <property type="term" value="F:ribosome binding"/>
    <property type="evidence" value="ECO:0007669"/>
    <property type="project" value="InterPro"/>
</dbReference>
<accession>A0A3N2PTE3</accession>
<name>A0A3N2PTE3_SODAK</name>
<organism evidence="1 2">
    <name type="scientific">Sodiomyces alkalinus (strain CBS 110278 / VKM F-3762 / F11)</name>
    <name type="common">Alkaliphilic filamentous fungus</name>
    <dbReference type="NCBI Taxonomy" id="1314773"/>
    <lineage>
        <taxon>Eukaryota</taxon>
        <taxon>Fungi</taxon>
        <taxon>Dikarya</taxon>
        <taxon>Ascomycota</taxon>
        <taxon>Pezizomycotina</taxon>
        <taxon>Sordariomycetes</taxon>
        <taxon>Hypocreomycetidae</taxon>
        <taxon>Glomerellales</taxon>
        <taxon>Plectosphaerellaceae</taxon>
        <taxon>Sodiomyces</taxon>
    </lineage>
</organism>
<dbReference type="GeneID" id="39580480"/>
<dbReference type="RefSeq" id="XP_028465583.1">
    <property type="nucleotide sequence ID" value="XM_028612002.1"/>
</dbReference>
<gene>
    <name evidence="1" type="ORF">SODALDRAFT_333528</name>
</gene>
<reference evidence="1 2" key="1">
    <citation type="journal article" date="2018" name="Mol. Ecol.">
        <title>The obligate alkalophilic soda-lake fungus Sodiomyces alkalinus has shifted to a protein diet.</title>
        <authorList>
            <person name="Grum-Grzhimaylo A.A."/>
            <person name="Falkoski D.L."/>
            <person name="van den Heuvel J."/>
            <person name="Valero-Jimenez C.A."/>
            <person name="Min B."/>
            <person name="Choi I.G."/>
            <person name="Lipzen A."/>
            <person name="Daum C.G."/>
            <person name="Aanen D.K."/>
            <person name="Tsang A."/>
            <person name="Henrissat B."/>
            <person name="Bilanenko E.N."/>
            <person name="de Vries R.P."/>
            <person name="van Kan J.A.L."/>
            <person name="Grigoriev I.V."/>
            <person name="Debets A.J.M."/>
        </authorList>
    </citation>
    <scope>NUCLEOTIDE SEQUENCE [LARGE SCALE GENOMIC DNA]</scope>
    <source>
        <strain evidence="1 2">F11</strain>
    </source>
</reference>
<dbReference type="EMBL" id="ML119056">
    <property type="protein sequence ID" value="ROT37777.1"/>
    <property type="molecule type" value="Genomic_DNA"/>
</dbReference>
<dbReference type="PANTHER" id="PTHR28250">
    <property type="entry name" value="CYTOCHROME B PRE-MRNA-PROCESSING PROTEIN 6"/>
    <property type="match status" value="1"/>
</dbReference>
<dbReference type="GO" id="GO:0061671">
    <property type="term" value="C:Cbp3p-Cbp6 complex"/>
    <property type="evidence" value="ECO:0007669"/>
    <property type="project" value="InterPro"/>
</dbReference>
<dbReference type="GO" id="GO:0034551">
    <property type="term" value="P:mitochondrial respiratory chain complex III assembly"/>
    <property type="evidence" value="ECO:0007669"/>
    <property type="project" value="TreeGrafter"/>
</dbReference>